<dbReference type="EMBL" id="CM037162">
    <property type="protein sequence ID" value="KAH7862242.1"/>
    <property type="molecule type" value="Genomic_DNA"/>
</dbReference>
<comment type="caution">
    <text evidence="1">The sequence shown here is derived from an EMBL/GenBank/DDBJ whole genome shotgun (WGS) entry which is preliminary data.</text>
</comment>
<reference evidence="1 2" key="1">
    <citation type="journal article" date="2021" name="Hortic Res">
        <title>High-quality reference genome and annotation aids understanding of berry development for evergreen blueberry (Vaccinium darrowii).</title>
        <authorList>
            <person name="Yu J."/>
            <person name="Hulse-Kemp A.M."/>
            <person name="Babiker E."/>
            <person name="Staton M."/>
        </authorList>
    </citation>
    <scope>NUCLEOTIDE SEQUENCE [LARGE SCALE GENOMIC DNA]</scope>
    <source>
        <strain evidence="2">cv. NJ 8807/NJ 8810</strain>
        <tissue evidence="1">Young leaf</tissue>
    </source>
</reference>
<sequence length="424" mass="48066">MEEEDVISQLPDDILVAILSLLSFVEAASTCVLSKRWKSLWTHLTVLNFDFPKMLKEPIKIADMPVARAKFVGWVNRALRLHQGPVVNEFKLHFFFTRKTFCCHLDKWFNFAIRKSVQRLEVNLSPTCPVPNRSKAKHYFFPNKFFDLIKSPHGLSCIKSLTQLSLRFVDVSGELVEHLLSNCPLLLRLSVSDSTSLVNLNVSGPSLCLKFLEIKSCVCLQSIDIYAPYLTSFVCLGRMTQVLVRLRHAPSLVCLTLEHHGGVLTAFPAISSYFSQLESLTLDICVTRSAPPPLPELTNLKNLTFQGMSGSGCSLLGWASLIERCPCLHTFTSQMSRFKMKKNEVRRPAERLHKCLKVVEFFFNIDFELALYFVENALALEKIIVECNSGRVPPWFRAESCLGLSMHAKMLKKELPPEVELVII</sequence>
<organism evidence="1 2">
    <name type="scientific">Vaccinium darrowii</name>
    <dbReference type="NCBI Taxonomy" id="229202"/>
    <lineage>
        <taxon>Eukaryota</taxon>
        <taxon>Viridiplantae</taxon>
        <taxon>Streptophyta</taxon>
        <taxon>Embryophyta</taxon>
        <taxon>Tracheophyta</taxon>
        <taxon>Spermatophyta</taxon>
        <taxon>Magnoliopsida</taxon>
        <taxon>eudicotyledons</taxon>
        <taxon>Gunneridae</taxon>
        <taxon>Pentapetalae</taxon>
        <taxon>asterids</taxon>
        <taxon>Ericales</taxon>
        <taxon>Ericaceae</taxon>
        <taxon>Vaccinioideae</taxon>
        <taxon>Vaccinieae</taxon>
        <taxon>Vaccinium</taxon>
    </lineage>
</organism>
<protein>
    <submittedName>
        <fullName evidence="1">Uncharacterized protein</fullName>
    </submittedName>
</protein>
<name>A0ACB7ZB23_9ERIC</name>
<evidence type="ECO:0000313" key="2">
    <source>
        <dbReference type="Proteomes" id="UP000828048"/>
    </source>
</evidence>
<dbReference type="Proteomes" id="UP000828048">
    <property type="component" value="Chromosome 12"/>
</dbReference>
<proteinExistence type="predicted"/>
<evidence type="ECO:0000313" key="1">
    <source>
        <dbReference type="EMBL" id="KAH7862242.1"/>
    </source>
</evidence>
<gene>
    <name evidence="1" type="ORF">Vadar_001959</name>
</gene>
<accession>A0ACB7ZB23</accession>
<keyword evidence="2" id="KW-1185">Reference proteome</keyword>